<organism evidence="1 2">
    <name type="scientific">Flavobacterium turcicum</name>
    <dbReference type="NCBI Taxonomy" id="2764718"/>
    <lineage>
        <taxon>Bacteria</taxon>
        <taxon>Pseudomonadati</taxon>
        <taxon>Bacteroidota</taxon>
        <taxon>Flavobacteriia</taxon>
        <taxon>Flavobacteriales</taxon>
        <taxon>Flavobacteriaceae</taxon>
        <taxon>Flavobacterium</taxon>
    </lineage>
</organism>
<protein>
    <submittedName>
        <fullName evidence="1">Uncharacterized protein</fullName>
    </submittedName>
</protein>
<accession>A0ABR7JGG5</accession>
<proteinExistence type="predicted"/>
<reference evidence="1 2" key="1">
    <citation type="submission" date="2020-08" db="EMBL/GenBank/DDBJ databases">
        <title>Description of novel Flavobacterium F-400 isolate.</title>
        <authorList>
            <person name="Saticioglu I."/>
            <person name="Duman M."/>
            <person name="Altun S."/>
        </authorList>
    </citation>
    <scope>NUCLEOTIDE SEQUENCE [LARGE SCALE GENOMIC DNA]</scope>
    <source>
        <strain evidence="1 2">F-400</strain>
    </source>
</reference>
<comment type="caution">
    <text evidence="1">The sequence shown here is derived from an EMBL/GenBank/DDBJ whole genome shotgun (WGS) entry which is preliminary data.</text>
</comment>
<dbReference type="Proteomes" id="UP000621670">
    <property type="component" value="Unassembled WGS sequence"/>
</dbReference>
<sequence>MVHVIKKDDSLLFEIQGWHKLWAFQNQIRVSQNQITKAYQDETEIKFWKGFRCPGTEIPGIIAAGTYYQNGKNFWDVCDKSNSIIVELQNHTFKKLFIEVPNTEETLALLHEFQYQT</sequence>
<evidence type="ECO:0000313" key="2">
    <source>
        <dbReference type="Proteomes" id="UP000621670"/>
    </source>
</evidence>
<gene>
    <name evidence="1" type="ORF">H8R26_09175</name>
</gene>
<evidence type="ECO:0000313" key="1">
    <source>
        <dbReference type="EMBL" id="MBC5863594.1"/>
    </source>
</evidence>
<keyword evidence="2" id="KW-1185">Reference proteome</keyword>
<name>A0ABR7JGG5_9FLAO</name>
<dbReference type="RefSeq" id="WP_166136447.1">
    <property type="nucleotide sequence ID" value="NZ_JAAOBY010000005.1"/>
</dbReference>
<dbReference type="EMBL" id="JACRUM010000004">
    <property type="protein sequence ID" value="MBC5863594.1"/>
    <property type="molecule type" value="Genomic_DNA"/>
</dbReference>